<reference evidence="1 2" key="1">
    <citation type="submission" date="2018-03" db="EMBL/GenBank/DDBJ databases">
        <authorList>
            <person name="Stanton A.-C.J."/>
            <person name="Garlena R.A."/>
            <person name="Russell D.A."/>
            <person name="Pope W.H."/>
            <person name="Jacobs-Sera D."/>
            <person name="Hatfull G.F."/>
        </authorList>
    </citation>
    <scope>NUCLEOTIDE SEQUENCE [LARGE SCALE GENOMIC DNA]</scope>
</reference>
<dbReference type="Proteomes" id="UP000246630">
    <property type="component" value="Segment"/>
</dbReference>
<sequence length="189" mass="21133">MSYITKRIAKDLPNGDYIEAVAQERDDSGTLSPGFSVTGSLWERSGSFRGRIRKRNGREEDMGGMLHDEIAQHFPELQPIIDVHLANQAGVPMYAKENGFYFYSGKAAEYERRMVAKGDLASYYGKMLEVSDHDRAARVLRISPDELPTGLNKAEFEAFVDSLTERYAADAARAREVMASMVDGQGVER</sequence>
<gene>
    <name evidence="1" type="primary">90</name>
    <name evidence="1" type="ORF">PBI_HYPERION_90</name>
</gene>
<dbReference type="KEGG" id="vg:54992148"/>
<dbReference type="EMBL" id="MH153803">
    <property type="protein sequence ID" value="AWN03605.1"/>
    <property type="molecule type" value="Genomic_DNA"/>
</dbReference>
<accession>A0A2U8UIV5</accession>
<dbReference type="RefSeq" id="YP_009801632.1">
    <property type="nucleotide sequence ID" value="NC_047973.1"/>
</dbReference>
<evidence type="ECO:0000313" key="1">
    <source>
        <dbReference type="EMBL" id="AWN03605.1"/>
    </source>
</evidence>
<organism evidence="1 2">
    <name type="scientific">Microbacterium phage Hyperion</name>
    <dbReference type="NCBI Taxonomy" id="2182354"/>
    <lineage>
        <taxon>Viruses</taxon>
        <taxon>Duplodnaviria</taxon>
        <taxon>Heunggongvirae</taxon>
        <taxon>Uroviricota</taxon>
        <taxon>Caudoviricetes</taxon>
        <taxon>Squashvirus</taxon>
        <taxon>Squashvirus hyperion</taxon>
    </lineage>
</organism>
<keyword evidence="2" id="KW-1185">Reference proteome</keyword>
<evidence type="ECO:0000313" key="2">
    <source>
        <dbReference type="Proteomes" id="UP000246630"/>
    </source>
</evidence>
<name>A0A2U8UIV5_9CAUD</name>
<protein>
    <submittedName>
        <fullName evidence="1">Uncharacterized protein</fullName>
    </submittedName>
</protein>
<dbReference type="GeneID" id="54992148"/>
<proteinExistence type="predicted"/>